<proteinExistence type="predicted"/>
<organism evidence="1 2">
    <name type="scientific">Plasmodium ovale curtisi</name>
    <dbReference type="NCBI Taxonomy" id="864141"/>
    <lineage>
        <taxon>Eukaryota</taxon>
        <taxon>Sar</taxon>
        <taxon>Alveolata</taxon>
        <taxon>Apicomplexa</taxon>
        <taxon>Aconoidasida</taxon>
        <taxon>Haemosporida</taxon>
        <taxon>Plasmodiidae</taxon>
        <taxon>Plasmodium</taxon>
        <taxon>Plasmodium (Plasmodium)</taxon>
    </lineage>
</organism>
<accession>A0A1A8VT29</accession>
<reference evidence="2" key="1">
    <citation type="submission" date="2016-05" db="EMBL/GenBank/DDBJ databases">
        <authorList>
            <person name="Naeem Raeece"/>
        </authorList>
    </citation>
    <scope>NUCLEOTIDE SEQUENCE [LARGE SCALE GENOMIC DNA]</scope>
</reference>
<evidence type="ECO:0000313" key="1">
    <source>
        <dbReference type="EMBL" id="SBS82496.1"/>
    </source>
</evidence>
<protein>
    <submittedName>
        <fullName evidence="1">PIR Superfamily Protein</fullName>
    </submittedName>
</protein>
<dbReference type="Proteomes" id="UP000078560">
    <property type="component" value="Unassembled WGS sequence"/>
</dbReference>
<evidence type="ECO:0000313" key="2">
    <source>
        <dbReference type="Proteomes" id="UP000078560"/>
    </source>
</evidence>
<dbReference type="EMBL" id="FLQU01000214">
    <property type="protein sequence ID" value="SBS82496.1"/>
    <property type="molecule type" value="Genomic_DNA"/>
</dbReference>
<dbReference type="InterPro" id="IPR008780">
    <property type="entry name" value="Plasmodium_Vir"/>
</dbReference>
<name>A0A1A8VT29_PLAOA</name>
<gene>
    <name evidence="1" type="ORF">POVCU2_0015610</name>
</gene>
<sequence length="309" mass="36507">MAECDNVLEKLDSSKKYSWYDISNDIIPSSHCDDDEHDTLLSNTQFKNFCYRFATNFTYLIMKWIGNLGYDKESCDYLNYWAYHKLINNFKVEENDISKSDFMKTLRNLWTPYLEAFDKCTLNEYTMSVSDFKNLKDLHDYNVNYNTIKNKILPNSTNCKKNYCSYIKHMMEVYEKVSNEVSECKHEEVCASFKAIEESKKPETLFNEFGCSSDHVDNTLMQEIQSSDKGLEDTLIFHQSYTSKNSPSDTALKYTPFGNWFRSRVLRKHRVGSIIHPDETEKLYDQNTEIEENFFEKDLNVKFHPMINS</sequence>
<dbReference type="Pfam" id="PF05795">
    <property type="entry name" value="Plasmodium_Vir"/>
    <property type="match status" value="1"/>
</dbReference>
<dbReference type="AlphaFoldDB" id="A0A1A8VT29"/>